<dbReference type="RefSeq" id="WP_379951974.1">
    <property type="nucleotide sequence ID" value="NZ_JBHMAF010000196.1"/>
</dbReference>
<dbReference type="NCBIfam" id="TIGR02830">
    <property type="entry name" value="spore_III_AG"/>
    <property type="match status" value="1"/>
</dbReference>
<reference evidence="3 4" key="1">
    <citation type="submission" date="2024-09" db="EMBL/GenBank/DDBJ databases">
        <authorList>
            <person name="Sun Q."/>
            <person name="Mori K."/>
        </authorList>
    </citation>
    <scope>NUCLEOTIDE SEQUENCE [LARGE SCALE GENOMIC DNA]</scope>
    <source>
        <strain evidence="3 4">JCM 11201</strain>
    </source>
</reference>
<keyword evidence="2" id="KW-0812">Transmembrane</keyword>
<sequence>MNEKKPNIFRKLFKGDGEDGKATKKVAPKLVLVLLALGIVLMFSGSLFQPRKEETAVFSPQTSTETEQDAPAFASKNDDSSVIDKYEKDYEDQLRDALETVKGVKDVSIIVNLDSSEVKVIEKETETRTQSTDETDRDGGQRKVTESSTNQKPTIIREDNKEAPIVTKVDKPEVRGVLIVAKGADNIEVKKMIIEAVTRTLGVPSHRVSVLPKKQ</sequence>
<evidence type="ECO:0000256" key="2">
    <source>
        <dbReference type="SAM" id="Phobius"/>
    </source>
</evidence>
<feature type="transmembrane region" description="Helical" evidence="2">
    <location>
        <begin position="30"/>
        <end position="48"/>
    </location>
</feature>
<evidence type="ECO:0000313" key="4">
    <source>
        <dbReference type="Proteomes" id="UP001589609"/>
    </source>
</evidence>
<feature type="region of interest" description="Disordered" evidence="1">
    <location>
        <begin position="58"/>
        <end position="79"/>
    </location>
</feature>
<dbReference type="Proteomes" id="UP001589609">
    <property type="component" value="Unassembled WGS sequence"/>
</dbReference>
<dbReference type="EMBL" id="JBHMAF010000196">
    <property type="protein sequence ID" value="MFB9761900.1"/>
    <property type="molecule type" value="Genomic_DNA"/>
</dbReference>
<keyword evidence="4" id="KW-1185">Reference proteome</keyword>
<accession>A0ABV5WNK0</accession>
<protein>
    <submittedName>
        <fullName evidence="3">Stage III sporulation protein AG</fullName>
    </submittedName>
</protein>
<evidence type="ECO:0000256" key="1">
    <source>
        <dbReference type="SAM" id="MobiDB-lite"/>
    </source>
</evidence>
<feature type="region of interest" description="Disordered" evidence="1">
    <location>
        <begin position="122"/>
        <end position="159"/>
    </location>
</feature>
<keyword evidence="2" id="KW-0472">Membrane</keyword>
<keyword evidence="2" id="KW-1133">Transmembrane helix</keyword>
<dbReference type="InterPro" id="IPR014195">
    <property type="entry name" value="Spore_III_AG"/>
</dbReference>
<name>A0ABV5WNK0_9BACI</name>
<comment type="caution">
    <text evidence="3">The sequence shown here is derived from an EMBL/GenBank/DDBJ whole genome shotgun (WGS) entry which is preliminary data.</text>
</comment>
<proteinExistence type="predicted"/>
<evidence type="ECO:0000313" key="3">
    <source>
        <dbReference type="EMBL" id="MFB9761900.1"/>
    </source>
</evidence>
<organism evidence="3 4">
    <name type="scientific">Ectobacillus funiculus</name>
    <dbReference type="NCBI Taxonomy" id="137993"/>
    <lineage>
        <taxon>Bacteria</taxon>
        <taxon>Bacillati</taxon>
        <taxon>Bacillota</taxon>
        <taxon>Bacilli</taxon>
        <taxon>Bacillales</taxon>
        <taxon>Bacillaceae</taxon>
        <taxon>Ectobacillus</taxon>
    </lineage>
</organism>
<gene>
    <name evidence="3" type="primary">spoIIIAG</name>
    <name evidence="3" type="ORF">ACFFMS_27100</name>
</gene>